<dbReference type="InterPro" id="IPR029016">
    <property type="entry name" value="GAF-like_dom_sf"/>
</dbReference>
<dbReference type="SUPFAM" id="SSF55785">
    <property type="entry name" value="PYP-like sensor domain (PAS domain)"/>
    <property type="match status" value="1"/>
</dbReference>
<dbReference type="Gene3D" id="3.30.450.40">
    <property type="match status" value="3"/>
</dbReference>
<evidence type="ECO:0000256" key="1">
    <source>
        <dbReference type="ARBA" id="ARBA00023015"/>
    </source>
</evidence>
<gene>
    <name evidence="4" type="ORF">EGH21_21170</name>
</gene>
<evidence type="ECO:0000313" key="4">
    <source>
        <dbReference type="EMBL" id="MBX0325540.1"/>
    </source>
</evidence>
<dbReference type="Pfam" id="PF13188">
    <property type="entry name" value="PAS_8"/>
    <property type="match status" value="1"/>
</dbReference>
<dbReference type="CDD" id="cd00130">
    <property type="entry name" value="PAS"/>
    <property type="match status" value="1"/>
</dbReference>
<evidence type="ECO:0000256" key="2">
    <source>
        <dbReference type="ARBA" id="ARBA00023163"/>
    </source>
</evidence>
<dbReference type="EMBL" id="RKLR01000015">
    <property type="protein sequence ID" value="MBX0325540.1"/>
    <property type="molecule type" value="Genomic_DNA"/>
</dbReference>
<accession>A0AAW4PW61</accession>
<reference evidence="4 5" key="1">
    <citation type="submission" date="2021-06" db="EMBL/GenBank/DDBJ databases">
        <title>Halomicroarcula sp. a new haloarchaeum isolated from saline soil.</title>
        <authorList>
            <person name="Duran-Viseras A."/>
            <person name="Sanchez-Porro C."/>
            <person name="Ventosa A."/>
        </authorList>
    </citation>
    <scope>NUCLEOTIDE SEQUENCE [LARGE SCALE GENOMIC DNA]</scope>
    <source>
        <strain evidence="4 5">F13</strain>
    </source>
</reference>
<keyword evidence="5" id="KW-1185">Reference proteome</keyword>
<proteinExistence type="predicted"/>
<dbReference type="SMART" id="SM00065">
    <property type="entry name" value="GAF"/>
    <property type="match status" value="2"/>
</dbReference>
<dbReference type="Pfam" id="PF13426">
    <property type="entry name" value="PAS_9"/>
    <property type="match status" value="1"/>
</dbReference>
<dbReference type="InterPro" id="IPR003018">
    <property type="entry name" value="GAF"/>
</dbReference>
<dbReference type="Pfam" id="PF15915">
    <property type="entry name" value="BAT"/>
    <property type="match status" value="1"/>
</dbReference>
<dbReference type="SUPFAM" id="SSF55781">
    <property type="entry name" value="GAF domain-like"/>
    <property type="match status" value="3"/>
</dbReference>
<dbReference type="InterPro" id="IPR000014">
    <property type="entry name" value="PAS"/>
</dbReference>
<dbReference type="PROSITE" id="PS50112">
    <property type="entry name" value="PAS"/>
    <property type="match status" value="1"/>
</dbReference>
<comment type="caution">
    <text evidence="4">The sequence shown here is derived from an EMBL/GenBank/DDBJ whole genome shotgun (WGS) entry which is preliminary data.</text>
</comment>
<dbReference type="AlphaFoldDB" id="A0AAW4PW61"/>
<dbReference type="Pfam" id="PF04967">
    <property type="entry name" value="HTH_10"/>
    <property type="match status" value="1"/>
</dbReference>
<feature type="domain" description="PAS" evidence="3">
    <location>
        <begin position="212"/>
        <end position="284"/>
    </location>
</feature>
<dbReference type="PANTHER" id="PTHR34236:SF1">
    <property type="entry name" value="DIMETHYL SULFOXIDE REDUCTASE TRANSCRIPTIONAL ACTIVATOR"/>
    <property type="match status" value="1"/>
</dbReference>
<organism evidence="4 5">
    <name type="scientific">Haloarcula rubra</name>
    <dbReference type="NCBI Taxonomy" id="2487747"/>
    <lineage>
        <taxon>Archaea</taxon>
        <taxon>Methanobacteriati</taxon>
        <taxon>Methanobacteriota</taxon>
        <taxon>Stenosarchaea group</taxon>
        <taxon>Halobacteria</taxon>
        <taxon>Halobacteriales</taxon>
        <taxon>Haloarculaceae</taxon>
        <taxon>Haloarcula</taxon>
    </lineage>
</organism>
<dbReference type="Proteomes" id="UP001430377">
    <property type="component" value="Unassembled WGS sequence"/>
</dbReference>
<dbReference type="Pfam" id="PF13185">
    <property type="entry name" value="GAF_2"/>
    <property type="match status" value="3"/>
</dbReference>
<evidence type="ECO:0000313" key="5">
    <source>
        <dbReference type="Proteomes" id="UP001430377"/>
    </source>
</evidence>
<keyword evidence="1" id="KW-0805">Transcription regulation</keyword>
<dbReference type="InterPro" id="IPR031803">
    <property type="entry name" value="BAT_GAF/HTH-assoc"/>
</dbReference>
<dbReference type="PANTHER" id="PTHR34236">
    <property type="entry name" value="DIMETHYL SULFOXIDE REDUCTASE TRANSCRIPTIONAL ACTIVATOR"/>
    <property type="match status" value="1"/>
</dbReference>
<dbReference type="SMART" id="SM00091">
    <property type="entry name" value="PAS"/>
    <property type="match status" value="1"/>
</dbReference>
<evidence type="ECO:0000259" key="3">
    <source>
        <dbReference type="PROSITE" id="PS50112"/>
    </source>
</evidence>
<sequence>MQVGEGWTDDLSCHTCEGTRIPAEVSATRVTTTGSSYILASVRDISEQTEYEARLEALTKTTSELITAESVSEVATVVLNIVQRVLDCPAAAVWVPDPETDRLKPVEVSDEIEAMVKDGHDAAQFDIGPETVEIQAFHTGEQQFISDYGAIENPAHPEFSLESRFLLPLGEHGLLGIGATESGQLTSSIRSLLRIVAGNAETALDRLESERTERRRSAAVEAANDGIAILDKDAEFVYVNPAYADIFDYEDRETLVQQGWQELLDGDSVERMQTEVIPSVTDAGAWRGELTGIRRDGSAVDLGVALTRLDEGGYVNVCSDISDRKAQERRLKALNELNQKLMQAESWDEISRLGTDIVTDCLPFDVAAIRLFDREANTLELDAMTDSAKSLLESRPAYDLDATYAGTAYRRGEPVIKSADAHEPAAEAAAYASLHVPLRDYGSLSVLMDIGETPDDDVVEFVRLLGTALGIALERLEREQELRDGRDELTWVNRINTVVREIIQSLVDAATRDEIETAICERLVESDLYEYAWVGEVDRETEEIIPRASAGTDAETLQATAGIDLFKAGADTVLNAVQTGDVETVRQYRVSDEEMDAASDIVLSELEEFETVAAIPLSYGTRIYGVLILKTTRSETFKRSPKEEFELLGETAGFAINAVQNRQVLLSNRITELRFEVRDPRSLVVAVSDRLDCNCRLEIAEPADGGSVRCYLRIQDTGSEDPAAVAEELDSVERAELVSENDAECLLELIQTRALAQELATTGASIQTAIGRHGEGEVVLEVPQSADIRDVVDRFQQLYPDSELVAKRERKRGGKSVGEFRETIEGKLTDRQQAVLENAYEAGYFDWPRESTAEEVADRLDISSSTLHQHLRLAEWKLLSTLFD</sequence>
<dbReference type="Gene3D" id="3.30.450.20">
    <property type="entry name" value="PAS domain"/>
    <property type="match status" value="2"/>
</dbReference>
<protein>
    <submittedName>
        <fullName evidence="4">GAF domain-containing protein</fullName>
    </submittedName>
</protein>
<dbReference type="InterPro" id="IPR007050">
    <property type="entry name" value="HTH_bacterioopsin"/>
</dbReference>
<dbReference type="InterPro" id="IPR035965">
    <property type="entry name" value="PAS-like_dom_sf"/>
</dbReference>
<name>A0AAW4PW61_9EURY</name>
<dbReference type="NCBIfam" id="TIGR00229">
    <property type="entry name" value="sensory_box"/>
    <property type="match status" value="1"/>
</dbReference>
<keyword evidence="2" id="KW-0804">Transcription</keyword>